<keyword evidence="6" id="KW-0472">Membrane</keyword>
<evidence type="ECO:0000259" key="7">
    <source>
        <dbReference type="PROSITE" id="PS51465"/>
    </source>
</evidence>
<evidence type="ECO:0000256" key="5">
    <source>
        <dbReference type="ARBA" id="ARBA00023157"/>
    </source>
</evidence>
<evidence type="ECO:0000256" key="4">
    <source>
        <dbReference type="ARBA" id="ARBA00022900"/>
    </source>
</evidence>
<evidence type="ECO:0000256" key="3">
    <source>
        <dbReference type="ARBA" id="ARBA00022690"/>
    </source>
</evidence>
<evidence type="ECO:0000256" key="2">
    <source>
        <dbReference type="ARBA" id="ARBA00022525"/>
    </source>
</evidence>
<evidence type="ECO:0000256" key="6">
    <source>
        <dbReference type="SAM" id="Phobius"/>
    </source>
</evidence>
<dbReference type="Pfam" id="PF00050">
    <property type="entry name" value="Kazal_1"/>
    <property type="match status" value="1"/>
</dbReference>
<evidence type="ECO:0000313" key="8">
    <source>
        <dbReference type="Ensembl" id="ENSMFAP00000029986.2"/>
    </source>
</evidence>
<keyword evidence="5" id="KW-1015">Disulfide bond</keyword>
<sequence>MSEGEVFPLVSSAGRRGCGATTAPSSISLAPSFPMAPSPVLLPFSFPALPGSPSTLHGSSSRRPSCLRHLPLHFLLLSPRPFFLPSPALPAPLASGAGTRAQGPDARRGRRMALAVLRLALLLLAVTFAGPLFRRFSKYKTPFCARYQLPGCPRDFNPVCGTDMITYPNECTLCMKIRESGQNIKILRRGPC</sequence>
<dbReference type="VEuPathDB" id="HostDB:ENSMFAG00000042202"/>
<dbReference type="CDD" id="cd01327">
    <property type="entry name" value="KAZAL_PSTI"/>
    <property type="match status" value="1"/>
</dbReference>
<proteinExistence type="predicted"/>
<reference evidence="8" key="3">
    <citation type="submission" date="2025-09" db="UniProtKB">
        <authorList>
            <consortium name="Ensembl"/>
        </authorList>
    </citation>
    <scope>IDENTIFICATION</scope>
</reference>
<dbReference type="Gene3D" id="3.30.60.30">
    <property type="match status" value="1"/>
</dbReference>
<dbReference type="SMART" id="SM00280">
    <property type="entry name" value="KAZAL"/>
    <property type="match status" value="1"/>
</dbReference>
<evidence type="ECO:0000313" key="9">
    <source>
        <dbReference type="Proteomes" id="UP000233100"/>
    </source>
</evidence>
<dbReference type="InterPro" id="IPR036058">
    <property type="entry name" value="Kazal_dom_sf"/>
</dbReference>
<dbReference type="PANTHER" id="PTHR47608:SF1">
    <property type="entry name" value="SERINE PROTEASE INHIBITOR KAZAL-TYPE 2"/>
    <property type="match status" value="1"/>
</dbReference>
<keyword evidence="3" id="KW-0646">Protease inhibitor</keyword>
<dbReference type="SUPFAM" id="SSF100895">
    <property type="entry name" value="Kazal-type serine protease inhibitors"/>
    <property type="match status" value="1"/>
</dbReference>
<keyword evidence="9" id="KW-1185">Reference proteome</keyword>
<dbReference type="GO" id="GO:0005576">
    <property type="term" value="C:extracellular region"/>
    <property type="evidence" value="ECO:0007669"/>
    <property type="project" value="UniProtKB-SubCell"/>
</dbReference>
<keyword evidence="6" id="KW-1133">Transmembrane helix</keyword>
<accession>A0A2K5VZ11</accession>
<reference evidence="8" key="2">
    <citation type="submission" date="2025-08" db="UniProtKB">
        <authorList>
            <consortium name="Ensembl"/>
        </authorList>
    </citation>
    <scope>IDENTIFICATION</scope>
</reference>
<dbReference type="PROSITE" id="PS51465">
    <property type="entry name" value="KAZAL_2"/>
    <property type="match status" value="1"/>
</dbReference>
<dbReference type="Proteomes" id="UP000233100">
    <property type="component" value="Chromosome 5"/>
</dbReference>
<name>A0A2K5VZ11_MACFA</name>
<dbReference type="GeneTree" id="ENSGT00530000064285"/>
<dbReference type="InterPro" id="IPR002350">
    <property type="entry name" value="Kazal_dom"/>
</dbReference>
<dbReference type="Ensembl" id="ENSMFAT00000004190.2">
    <property type="protein sequence ID" value="ENSMFAP00000029986.2"/>
    <property type="gene ID" value="ENSMFAG00000042202.2"/>
</dbReference>
<feature type="transmembrane region" description="Helical" evidence="6">
    <location>
        <begin position="112"/>
        <end position="133"/>
    </location>
</feature>
<protein>
    <recommendedName>
        <fullName evidence="7">Kazal-like domain-containing protein</fullName>
    </recommendedName>
</protein>
<dbReference type="InterPro" id="IPR042167">
    <property type="entry name" value="SPINK2"/>
</dbReference>
<dbReference type="Bgee" id="ENSMFAG00000042202">
    <property type="expression patterns" value="Expressed in colon and 5 other cell types or tissues"/>
</dbReference>
<comment type="subcellular location">
    <subcellularLocation>
        <location evidence="1">Secreted</location>
    </subcellularLocation>
</comment>
<dbReference type="PANTHER" id="PTHR47608">
    <property type="entry name" value="SERINE PROTEASE INHIBITOR KAZAL-TYPE 2, SPINK2"/>
    <property type="match status" value="1"/>
</dbReference>
<keyword evidence="4" id="KW-0722">Serine protease inhibitor</keyword>
<keyword evidence="2" id="KW-0964">Secreted</keyword>
<dbReference type="AlphaFoldDB" id="A0A2K5VZ11"/>
<feature type="domain" description="Kazal-like" evidence="7">
    <location>
        <begin position="138"/>
        <end position="192"/>
    </location>
</feature>
<keyword evidence="6" id="KW-0812">Transmembrane</keyword>
<dbReference type="PROSITE" id="PS00282">
    <property type="entry name" value="KAZAL_1"/>
    <property type="match status" value="1"/>
</dbReference>
<organism evidence="8 9">
    <name type="scientific">Macaca fascicularis</name>
    <name type="common">Crab-eating macaque</name>
    <name type="synonym">Cynomolgus monkey</name>
    <dbReference type="NCBI Taxonomy" id="9541"/>
    <lineage>
        <taxon>Eukaryota</taxon>
        <taxon>Metazoa</taxon>
        <taxon>Chordata</taxon>
        <taxon>Craniata</taxon>
        <taxon>Vertebrata</taxon>
        <taxon>Euteleostomi</taxon>
        <taxon>Mammalia</taxon>
        <taxon>Eutheria</taxon>
        <taxon>Euarchontoglires</taxon>
        <taxon>Primates</taxon>
        <taxon>Haplorrhini</taxon>
        <taxon>Catarrhini</taxon>
        <taxon>Cercopithecidae</taxon>
        <taxon>Cercopithecinae</taxon>
        <taxon>Macaca</taxon>
    </lineage>
</organism>
<reference evidence="8 9" key="1">
    <citation type="submission" date="2013-03" db="EMBL/GenBank/DDBJ databases">
        <authorList>
            <person name="Warren W."/>
            <person name="Wilson R.K."/>
        </authorList>
    </citation>
    <scope>NUCLEOTIDE SEQUENCE</scope>
</reference>
<evidence type="ECO:0000256" key="1">
    <source>
        <dbReference type="ARBA" id="ARBA00004613"/>
    </source>
</evidence>
<dbReference type="GO" id="GO:0004867">
    <property type="term" value="F:serine-type endopeptidase inhibitor activity"/>
    <property type="evidence" value="ECO:0007669"/>
    <property type="project" value="UniProtKB-KW"/>
</dbReference>
<dbReference type="GO" id="GO:0007286">
    <property type="term" value="P:spermatid development"/>
    <property type="evidence" value="ECO:0007669"/>
    <property type="project" value="InterPro"/>
</dbReference>
<dbReference type="FunFam" id="3.30.60.30:FF:000031">
    <property type="entry name" value="Serine protease inhibitor Kazal-type 2"/>
    <property type="match status" value="1"/>
</dbReference>